<evidence type="ECO:0008006" key="3">
    <source>
        <dbReference type="Google" id="ProtNLM"/>
    </source>
</evidence>
<dbReference type="EMBL" id="MOMC01000019">
    <property type="protein sequence ID" value="ONH31068.1"/>
    <property type="molecule type" value="Genomic_DNA"/>
</dbReference>
<dbReference type="RefSeq" id="WP_076816154.1">
    <property type="nucleotide sequence ID" value="NZ_MOMC01000019.1"/>
</dbReference>
<keyword evidence="2" id="KW-1185">Reference proteome</keyword>
<dbReference type="STRING" id="1834516.BL253_11085"/>
<dbReference type="Proteomes" id="UP000188929">
    <property type="component" value="Unassembled WGS sequence"/>
</dbReference>
<name>A0A1V2ICZ5_9ACTN</name>
<comment type="caution">
    <text evidence="1">The sequence shown here is derived from an EMBL/GenBank/DDBJ whole genome shotgun (WGS) entry which is preliminary data.</text>
</comment>
<proteinExistence type="predicted"/>
<organism evidence="1 2">
    <name type="scientific">Pseudofrankia asymbiotica</name>
    <dbReference type="NCBI Taxonomy" id="1834516"/>
    <lineage>
        <taxon>Bacteria</taxon>
        <taxon>Bacillati</taxon>
        <taxon>Actinomycetota</taxon>
        <taxon>Actinomycetes</taxon>
        <taxon>Frankiales</taxon>
        <taxon>Frankiaceae</taxon>
        <taxon>Pseudofrankia</taxon>
    </lineage>
</organism>
<reference evidence="2" key="1">
    <citation type="submission" date="2016-10" db="EMBL/GenBank/DDBJ databases">
        <title>Frankia sp. NRRL B-16386 Genome sequencing.</title>
        <authorList>
            <person name="Ghodhbane-Gtari F."/>
            <person name="Swanson E."/>
            <person name="Gueddou A."/>
            <person name="Hezbri K."/>
            <person name="Ktari K."/>
            <person name="Nouioui I."/>
            <person name="Morris K."/>
            <person name="Simpson S."/>
            <person name="Abebe-Akele F."/>
            <person name="Thomas K."/>
            <person name="Gtari M."/>
            <person name="Tisa L.S."/>
        </authorList>
    </citation>
    <scope>NUCLEOTIDE SEQUENCE [LARGE SCALE GENOMIC DNA]</scope>
    <source>
        <strain evidence="2">NRRL B-16386</strain>
    </source>
</reference>
<dbReference type="AlphaFoldDB" id="A0A1V2ICZ5"/>
<dbReference type="OrthoDB" id="3418622at2"/>
<sequence length="220" mass="25243">MDTAPPLWIHDMLSVPRFAPYVLAAHGDADQAMRLYWWNVEASAAFYGPLHCLELALRNSMNARLSSHYGTAEWWTVAPLNPIGTRKVSEARSDARTRRLRTTSADDVVAALTFGFWVSLLSRGYDRLLWVPVPHKAFPGYAGRRHDLHDNLMAMRLFRNRIMHHEPIHHRDLIADHAKIFRLIDYISRDAAQFVAALDRVPDVLARKHSLLDDSHRSSF</sequence>
<accession>A0A1V2ICZ5</accession>
<evidence type="ECO:0000313" key="1">
    <source>
        <dbReference type="EMBL" id="ONH31068.1"/>
    </source>
</evidence>
<protein>
    <recommendedName>
        <fullName evidence="3">CAAX protease</fullName>
    </recommendedName>
</protein>
<evidence type="ECO:0000313" key="2">
    <source>
        <dbReference type="Proteomes" id="UP000188929"/>
    </source>
</evidence>
<gene>
    <name evidence="1" type="ORF">BL253_11085</name>
</gene>